<protein>
    <recommendedName>
        <fullName evidence="14">CBS domain containing protein</fullName>
    </recommendedName>
</protein>
<keyword evidence="3 9" id="KW-0812">Transmembrane</keyword>
<dbReference type="AlphaFoldDB" id="Q01WS1"/>
<dbReference type="InParanoid" id="Q01WS1"/>
<dbReference type="Pfam" id="PF03471">
    <property type="entry name" value="CorC_HlyC"/>
    <property type="match status" value="1"/>
</dbReference>
<feature type="transmembrane region" description="Helical" evidence="10">
    <location>
        <begin position="6"/>
        <end position="29"/>
    </location>
</feature>
<dbReference type="SUPFAM" id="SSF56176">
    <property type="entry name" value="FAD-binding/transporter-associated domain-like"/>
    <property type="match status" value="1"/>
</dbReference>
<evidence type="ECO:0000256" key="1">
    <source>
        <dbReference type="ARBA" id="ARBA00004651"/>
    </source>
</evidence>
<dbReference type="FunCoup" id="Q01WS1">
    <property type="interactions" value="146"/>
</dbReference>
<keyword evidence="4" id="KW-0677">Repeat</keyword>
<keyword evidence="5 9" id="KW-1133">Transmembrane helix</keyword>
<feature type="domain" description="CBS" evidence="11">
    <location>
        <begin position="297"/>
        <end position="357"/>
    </location>
</feature>
<accession>Q01WS1</accession>
<dbReference type="STRING" id="234267.Acid_4935"/>
<dbReference type="Gene3D" id="3.10.580.10">
    <property type="entry name" value="CBS-domain"/>
    <property type="match status" value="1"/>
</dbReference>
<keyword evidence="7 9" id="KW-0472">Membrane</keyword>
<evidence type="ECO:0000256" key="10">
    <source>
        <dbReference type="SAM" id="Phobius"/>
    </source>
</evidence>
<dbReference type="PROSITE" id="PS51371">
    <property type="entry name" value="CBS"/>
    <property type="match status" value="2"/>
</dbReference>
<proteinExistence type="predicted"/>
<dbReference type="PANTHER" id="PTHR43099">
    <property type="entry name" value="UPF0053 PROTEIN YRKA"/>
    <property type="match status" value="1"/>
</dbReference>
<comment type="subcellular location">
    <subcellularLocation>
        <location evidence="1">Cell membrane</location>
        <topology evidence="1">Multi-pass membrane protein</topology>
    </subcellularLocation>
</comment>
<feature type="domain" description="CBS" evidence="11">
    <location>
        <begin position="223"/>
        <end position="283"/>
    </location>
</feature>
<dbReference type="InterPro" id="IPR044751">
    <property type="entry name" value="Ion_transp-like_CBS"/>
</dbReference>
<feature type="domain" description="CNNM transmembrane" evidence="12">
    <location>
        <begin position="1"/>
        <end position="206"/>
    </location>
</feature>
<dbReference type="Gene3D" id="3.30.465.10">
    <property type="match status" value="1"/>
</dbReference>
<dbReference type="SUPFAM" id="SSF54631">
    <property type="entry name" value="CBS-domain pair"/>
    <property type="match status" value="1"/>
</dbReference>
<evidence type="ECO:0000256" key="8">
    <source>
        <dbReference type="PROSITE-ProRule" id="PRU00703"/>
    </source>
</evidence>
<evidence type="ECO:0000256" key="4">
    <source>
        <dbReference type="ARBA" id="ARBA00022737"/>
    </source>
</evidence>
<dbReference type="Pfam" id="PF01595">
    <property type="entry name" value="CNNM"/>
    <property type="match status" value="1"/>
</dbReference>
<dbReference type="InterPro" id="IPR036318">
    <property type="entry name" value="FAD-bd_PCMH-like_sf"/>
</dbReference>
<sequence precursor="true">MTDSPIRLLLVILLIAVNGFFAGAEVALLSVRQSRLRQMAAEGHAGAHAALSLLSNPGRLLSVTQVGVTLASLGLGWAGEDTLYQILSAMFHPLMTPVTTKFLHGLCFFFSFLVISYFHVVFGEVVPKNLAIAKAAQLASLTAPALLLFYRATVAFVVVIERSAAAITHALHLKGEGHGNVHTSEELKLIVSSSRGLGYLPETQEDMIHRVLDLGALSVREIMIPRNDIVSISTDASLDEVLHTMNEQRHSRLPVYEKTPEKIVGLLHYKDLLPVWEERRLAIRSSRPSQSFRVSRLMRPLMFVPETKEVSAMLDEFRHGRSHMAMIVDEFGTIIGMVTVEDVLEQIVGQIEDEHDERVERQVEADDVELDGTTRIRDLESEYGIEIPPDAGFETLAGFLLFKLGEIPRVESRVEYEGRRYTVLEMERNRIARVRIEKLQPHDGVG</sequence>
<dbReference type="InterPro" id="IPR002550">
    <property type="entry name" value="CNNM"/>
</dbReference>
<keyword evidence="2" id="KW-1003">Cell membrane</keyword>
<dbReference type="PANTHER" id="PTHR43099:SF5">
    <property type="entry name" value="HLYC_CORC FAMILY TRANSPORTER"/>
    <property type="match status" value="1"/>
</dbReference>
<dbReference type="GO" id="GO:0050660">
    <property type="term" value="F:flavin adenine dinucleotide binding"/>
    <property type="evidence" value="ECO:0007669"/>
    <property type="project" value="InterPro"/>
</dbReference>
<feature type="transmembrane region" description="Helical" evidence="10">
    <location>
        <begin position="138"/>
        <end position="160"/>
    </location>
</feature>
<dbReference type="KEGG" id="sus:Acid_4935"/>
<evidence type="ECO:0008006" key="14">
    <source>
        <dbReference type="Google" id="ProtNLM"/>
    </source>
</evidence>
<evidence type="ECO:0000256" key="3">
    <source>
        <dbReference type="ARBA" id="ARBA00022692"/>
    </source>
</evidence>
<evidence type="ECO:0000256" key="7">
    <source>
        <dbReference type="ARBA" id="ARBA00023136"/>
    </source>
</evidence>
<dbReference type="FunFam" id="3.10.580.10:FF:000002">
    <property type="entry name" value="Magnesium/cobalt efflux protein CorC"/>
    <property type="match status" value="1"/>
</dbReference>
<evidence type="ECO:0000256" key="9">
    <source>
        <dbReference type="PROSITE-ProRule" id="PRU01193"/>
    </source>
</evidence>
<organism evidence="13">
    <name type="scientific">Solibacter usitatus (strain Ellin6076)</name>
    <dbReference type="NCBI Taxonomy" id="234267"/>
    <lineage>
        <taxon>Bacteria</taxon>
        <taxon>Pseudomonadati</taxon>
        <taxon>Acidobacteriota</taxon>
        <taxon>Terriglobia</taxon>
        <taxon>Bryobacterales</taxon>
        <taxon>Solibacteraceae</taxon>
        <taxon>Candidatus Solibacter</taxon>
    </lineage>
</organism>
<dbReference type="InterPro" id="IPR051676">
    <property type="entry name" value="UPF0053_domain"/>
</dbReference>
<dbReference type="InterPro" id="IPR016169">
    <property type="entry name" value="FAD-bd_PCMH_sub2"/>
</dbReference>
<dbReference type="Pfam" id="PF00571">
    <property type="entry name" value="CBS"/>
    <property type="match status" value="2"/>
</dbReference>
<dbReference type="InterPro" id="IPR005170">
    <property type="entry name" value="Transptr-assoc_dom"/>
</dbReference>
<evidence type="ECO:0000256" key="6">
    <source>
        <dbReference type="ARBA" id="ARBA00023122"/>
    </source>
</evidence>
<dbReference type="EMBL" id="CP000473">
    <property type="protein sequence ID" value="ABJ85894.1"/>
    <property type="molecule type" value="Genomic_DNA"/>
</dbReference>
<gene>
    <name evidence="13" type="ordered locus">Acid_4935</name>
</gene>
<dbReference type="SMART" id="SM01091">
    <property type="entry name" value="CorC_HlyC"/>
    <property type="match status" value="1"/>
</dbReference>
<dbReference type="HOGENOM" id="CLU_015237_4_0_0"/>
<evidence type="ECO:0000256" key="2">
    <source>
        <dbReference type="ARBA" id="ARBA00022475"/>
    </source>
</evidence>
<feature type="transmembrane region" description="Helical" evidence="10">
    <location>
        <begin position="102"/>
        <end position="126"/>
    </location>
</feature>
<keyword evidence="6 8" id="KW-0129">CBS domain</keyword>
<evidence type="ECO:0000256" key="5">
    <source>
        <dbReference type="ARBA" id="ARBA00022989"/>
    </source>
</evidence>
<dbReference type="GO" id="GO:0005886">
    <property type="term" value="C:plasma membrane"/>
    <property type="evidence" value="ECO:0007669"/>
    <property type="project" value="UniProtKB-SubCell"/>
</dbReference>
<evidence type="ECO:0000313" key="13">
    <source>
        <dbReference type="EMBL" id="ABJ85894.1"/>
    </source>
</evidence>
<evidence type="ECO:0000259" key="12">
    <source>
        <dbReference type="PROSITE" id="PS51846"/>
    </source>
</evidence>
<dbReference type="InterPro" id="IPR000644">
    <property type="entry name" value="CBS_dom"/>
</dbReference>
<dbReference type="InterPro" id="IPR046342">
    <property type="entry name" value="CBS_dom_sf"/>
</dbReference>
<reference evidence="13" key="1">
    <citation type="submission" date="2006-10" db="EMBL/GenBank/DDBJ databases">
        <title>Complete sequence of Solibacter usitatus Ellin6076.</title>
        <authorList>
            <consortium name="US DOE Joint Genome Institute"/>
            <person name="Copeland A."/>
            <person name="Lucas S."/>
            <person name="Lapidus A."/>
            <person name="Barry K."/>
            <person name="Detter J.C."/>
            <person name="Glavina del Rio T."/>
            <person name="Hammon N."/>
            <person name="Israni S."/>
            <person name="Dalin E."/>
            <person name="Tice H."/>
            <person name="Pitluck S."/>
            <person name="Thompson L.S."/>
            <person name="Brettin T."/>
            <person name="Bruce D."/>
            <person name="Han C."/>
            <person name="Tapia R."/>
            <person name="Gilna P."/>
            <person name="Schmutz J."/>
            <person name="Larimer F."/>
            <person name="Land M."/>
            <person name="Hauser L."/>
            <person name="Kyrpides N."/>
            <person name="Mikhailova N."/>
            <person name="Janssen P.H."/>
            <person name="Kuske C.R."/>
            <person name="Richardson P."/>
        </authorList>
    </citation>
    <scope>NUCLEOTIDE SEQUENCE</scope>
    <source>
        <strain evidence="13">Ellin6076</strain>
    </source>
</reference>
<dbReference type="PROSITE" id="PS51846">
    <property type="entry name" value="CNNM"/>
    <property type="match status" value="1"/>
</dbReference>
<dbReference type="CDD" id="cd04590">
    <property type="entry name" value="CBS_pair_CorC_HlyC_assoc"/>
    <property type="match status" value="1"/>
</dbReference>
<dbReference type="eggNOG" id="COG1253">
    <property type="taxonomic scope" value="Bacteria"/>
</dbReference>
<evidence type="ECO:0000259" key="11">
    <source>
        <dbReference type="PROSITE" id="PS51371"/>
    </source>
</evidence>
<name>Q01WS1_SOLUE</name>
<dbReference type="SMART" id="SM00116">
    <property type="entry name" value="CBS"/>
    <property type="match status" value="2"/>
</dbReference>